<dbReference type="PANTHER" id="PTHR16262">
    <property type="entry name" value="PEROXISOME ASSEMBLY PROTEIN 26"/>
    <property type="match status" value="1"/>
</dbReference>
<name>A0A8T2J5M5_9PIPI</name>
<evidence type="ECO:0008006" key="4">
    <source>
        <dbReference type="Google" id="ProtNLM"/>
    </source>
</evidence>
<comment type="caution">
    <text evidence="2">The sequence shown here is derived from an EMBL/GenBank/DDBJ whole genome shotgun (WGS) entry which is preliminary data.</text>
</comment>
<dbReference type="Pfam" id="PF07163">
    <property type="entry name" value="Pex26"/>
    <property type="match status" value="1"/>
</dbReference>
<dbReference type="GO" id="GO:0016558">
    <property type="term" value="P:protein import into peroxisome matrix"/>
    <property type="evidence" value="ECO:0007669"/>
    <property type="project" value="TreeGrafter"/>
</dbReference>
<keyword evidence="3" id="KW-1185">Reference proteome</keyword>
<protein>
    <recommendedName>
        <fullName evidence="4">Peroxisome assembly protein 26</fullName>
    </recommendedName>
</protein>
<dbReference type="EMBL" id="JAACNH010000006">
    <property type="protein sequence ID" value="KAG8438744.1"/>
    <property type="molecule type" value="Genomic_DNA"/>
</dbReference>
<evidence type="ECO:0000313" key="2">
    <source>
        <dbReference type="EMBL" id="KAG8438744.1"/>
    </source>
</evidence>
<proteinExistence type="predicted"/>
<accession>A0A8T2J5M5</accession>
<keyword evidence="1" id="KW-0175">Coiled coil</keyword>
<reference evidence="2" key="1">
    <citation type="thesis" date="2020" institute="ProQuest LLC" country="789 East Eisenhower Parkway, Ann Arbor, MI, USA">
        <title>Comparative Genomics and Chromosome Evolution.</title>
        <authorList>
            <person name="Mudd A.B."/>
        </authorList>
    </citation>
    <scope>NUCLEOTIDE SEQUENCE</scope>
    <source>
        <strain evidence="2">Female2</strain>
        <tissue evidence="2">Blood</tissue>
    </source>
</reference>
<dbReference type="Proteomes" id="UP000812440">
    <property type="component" value="Chromosome 3"/>
</dbReference>
<dbReference type="GO" id="GO:0051117">
    <property type="term" value="F:ATPase binding"/>
    <property type="evidence" value="ECO:0007669"/>
    <property type="project" value="TreeGrafter"/>
</dbReference>
<dbReference type="GO" id="GO:0005778">
    <property type="term" value="C:peroxisomal membrane"/>
    <property type="evidence" value="ECO:0007669"/>
    <property type="project" value="InterPro"/>
</dbReference>
<gene>
    <name evidence="2" type="ORF">GDO86_005077</name>
</gene>
<dbReference type="GO" id="GO:0045046">
    <property type="term" value="P:protein import into peroxisome membrane"/>
    <property type="evidence" value="ECO:0007669"/>
    <property type="project" value="InterPro"/>
</dbReference>
<organism evidence="2 3">
    <name type="scientific">Hymenochirus boettgeri</name>
    <name type="common">Congo dwarf clawed frog</name>
    <dbReference type="NCBI Taxonomy" id="247094"/>
    <lineage>
        <taxon>Eukaryota</taxon>
        <taxon>Metazoa</taxon>
        <taxon>Chordata</taxon>
        <taxon>Craniata</taxon>
        <taxon>Vertebrata</taxon>
        <taxon>Euteleostomi</taxon>
        <taxon>Amphibia</taxon>
        <taxon>Batrachia</taxon>
        <taxon>Anura</taxon>
        <taxon>Pipoidea</taxon>
        <taxon>Pipidae</taxon>
        <taxon>Pipinae</taxon>
        <taxon>Hymenochirus</taxon>
    </lineage>
</organism>
<dbReference type="PANTHER" id="PTHR16262:SF2">
    <property type="entry name" value="PEROXISOME ASSEMBLY PROTEIN 26"/>
    <property type="match status" value="1"/>
</dbReference>
<evidence type="ECO:0000256" key="1">
    <source>
        <dbReference type="SAM" id="Coils"/>
    </source>
</evidence>
<dbReference type="OrthoDB" id="5954192at2759"/>
<dbReference type="InterPro" id="IPR010797">
    <property type="entry name" value="Pex26"/>
</dbReference>
<feature type="coiled-coil region" evidence="1">
    <location>
        <begin position="190"/>
        <end position="217"/>
    </location>
</feature>
<sequence length="297" mass="33312">MAVSENVSSCSMSAMWDWSHLSLSGTPPALSLLDAATDLLVLERNFAGSLELCERGLQIIKTEPKETKCEQAKTSLCIIGIQSLAELGRWREVLPWIMEHYRTPQEMPHNVMEMCILLYGKVNQPRVMLELSSDWLKLPANQQLPGYSRVAELHLIHILLPLGLICDAEDLVGDSSVFDEKQRVVALTAVDKHRKLLQLEEEKLKTQDAQLSQSESEAKRQTGNMLTNLLLRILGLVARLVRKVPFRNLSLALLLIAIILLRLDPGTPVCYGPMSNLLLLLRNIISGVSQKPPIRQR</sequence>
<dbReference type="AlphaFoldDB" id="A0A8T2J5M5"/>
<dbReference type="GO" id="GO:0044877">
    <property type="term" value="F:protein-containing complex binding"/>
    <property type="evidence" value="ECO:0007669"/>
    <property type="project" value="InterPro"/>
</dbReference>
<evidence type="ECO:0000313" key="3">
    <source>
        <dbReference type="Proteomes" id="UP000812440"/>
    </source>
</evidence>